<name>A0A0A9A3K5_ARUDO</name>
<evidence type="ECO:0000313" key="1">
    <source>
        <dbReference type="EMBL" id="JAD41592.1"/>
    </source>
</evidence>
<accession>A0A0A9A3K5</accession>
<dbReference type="EMBL" id="GBRH01256303">
    <property type="protein sequence ID" value="JAD41592.1"/>
    <property type="molecule type" value="Transcribed_RNA"/>
</dbReference>
<sequence length="12" mass="1214">MQPLGPTISSSP</sequence>
<reference evidence="1" key="1">
    <citation type="submission" date="2014-09" db="EMBL/GenBank/DDBJ databases">
        <authorList>
            <person name="Magalhaes I.L.F."/>
            <person name="Oliveira U."/>
            <person name="Santos F.R."/>
            <person name="Vidigal T.H.D.A."/>
            <person name="Brescovit A.D."/>
            <person name="Santos A.J."/>
        </authorList>
    </citation>
    <scope>NUCLEOTIDE SEQUENCE</scope>
    <source>
        <tissue evidence="1">Shoot tissue taken approximately 20 cm above the soil surface</tissue>
    </source>
</reference>
<organism evidence="1">
    <name type="scientific">Arundo donax</name>
    <name type="common">Giant reed</name>
    <name type="synonym">Donax arundinaceus</name>
    <dbReference type="NCBI Taxonomy" id="35708"/>
    <lineage>
        <taxon>Eukaryota</taxon>
        <taxon>Viridiplantae</taxon>
        <taxon>Streptophyta</taxon>
        <taxon>Embryophyta</taxon>
        <taxon>Tracheophyta</taxon>
        <taxon>Spermatophyta</taxon>
        <taxon>Magnoliopsida</taxon>
        <taxon>Liliopsida</taxon>
        <taxon>Poales</taxon>
        <taxon>Poaceae</taxon>
        <taxon>PACMAD clade</taxon>
        <taxon>Arundinoideae</taxon>
        <taxon>Arundineae</taxon>
        <taxon>Arundo</taxon>
    </lineage>
</organism>
<reference evidence="1" key="2">
    <citation type="journal article" date="2015" name="Data Brief">
        <title>Shoot transcriptome of the giant reed, Arundo donax.</title>
        <authorList>
            <person name="Barrero R.A."/>
            <person name="Guerrero F.D."/>
            <person name="Moolhuijzen P."/>
            <person name="Goolsby J.A."/>
            <person name="Tidwell J."/>
            <person name="Bellgard S.E."/>
            <person name="Bellgard M.I."/>
        </authorList>
    </citation>
    <scope>NUCLEOTIDE SEQUENCE</scope>
    <source>
        <tissue evidence="1">Shoot tissue taken approximately 20 cm above the soil surface</tissue>
    </source>
</reference>
<proteinExistence type="predicted"/>
<protein>
    <submittedName>
        <fullName evidence="1">Uncharacterized protein</fullName>
    </submittedName>
</protein>